<feature type="region of interest" description="Disordered" evidence="1">
    <location>
        <begin position="190"/>
        <end position="229"/>
    </location>
</feature>
<comment type="caution">
    <text evidence="2">The sequence shown here is derived from an EMBL/GenBank/DDBJ whole genome shotgun (WGS) entry which is preliminary data.</text>
</comment>
<gene>
    <name evidence="2" type="ORF">CYMTET_40129</name>
</gene>
<dbReference type="Proteomes" id="UP001190700">
    <property type="component" value="Unassembled WGS sequence"/>
</dbReference>
<name>A0AAE0C9R4_9CHLO</name>
<evidence type="ECO:0000313" key="2">
    <source>
        <dbReference type="EMBL" id="KAK3250499.1"/>
    </source>
</evidence>
<dbReference type="EMBL" id="LGRX02026674">
    <property type="protein sequence ID" value="KAK3250499.1"/>
    <property type="molecule type" value="Genomic_DNA"/>
</dbReference>
<dbReference type="AlphaFoldDB" id="A0AAE0C9R4"/>
<protein>
    <submittedName>
        <fullName evidence="2">Uncharacterized protein</fullName>
    </submittedName>
</protein>
<accession>A0AAE0C9R4</accession>
<organism evidence="2 3">
    <name type="scientific">Cymbomonas tetramitiformis</name>
    <dbReference type="NCBI Taxonomy" id="36881"/>
    <lineage>
        <taxon>Eukaryota</taxon>
        <taxon>Viridiplantae</taxon>
        <taxon>Chlorophyta</taxon>
        <taxon>Pyramimonadophyceae</taxon>
        <taxon>Pyramimonadales</taxon>
        <taxon>Pyramimonadaceae</taxon>
        <taxon>Cymbomonas</taxon>
    </lineage>
</organism>
<evidence type="ECO:0000256" key="1">
    <source>
        <dbReference type="SAM" id="MobiDB-lite"/>
    </source>
</evidence>
<sequence>MDYAEWKLAFQNGSDNERTEDPGRGVKTVKAHDMHWELVHTGTVFDDTKAIESLTNVTDQDRLRKIDLSWAKRAVAPKYRNNRLHEKYRNHIWIGFLLVRGSERVCQTAHYMTQHFYKNYYKACAAGANSKGIAKMDWKRDNFPASMNRPRIDPRVYESQQKHTAKLAAAPVATVLPSAPKFASKSKLRALTQPVSARKPAPSAGTSKVVGADTTKAKSERRAKNAEGVDDSDAALALSPLLNSTRTVNTDTIDLKFFHHAIAQNKTIMSHPAFASLKGPPVPKIASVNIQLRGSATVDVDSVGSKMRGLCLEMMETILDTKKCPTSKKAKALHASPVAPVKRKRADAAPAQAVVDDARSEPAQADSSIQVDALGALTEELRRVRESHLEHARMLKSTFDTLESMRVRDEEAKTAHAAEMRSVREFQDALMKGTLQGHTMYSFKPE</sequence>
<reference evidence="2 3" key="1">
    <citation type="journal article" date="2015" name="Genome Biol. Evol.">
        <title>Comparative Genomics of a Bacterivorous Green Alga Reveals Evolutionary Causalities and Consequences of Phago-Mixotrophic Mode of Nutrition.</title>
        <authorList>
            <person name="Burns J.A."/>
            <person name="Paasch A."/>
            <person name="Narechania A."/>
            <person name="Kim E."/>
        </authorList>
    </citation>
    <scope>NUCLEOTIDE SEQUENCE [LARGE SCALE GENOMIC DNA]</scope>
    <source>
        <strain evidence="2 3">PLY_AMNH</strain>
    </source>
</reference>
<keyword evidence="3" id="KW-1185">Reference proteome</keyword>
<evidence type="ECO:0000313" key="3">
    <source>
        <dbReference type="Proteomes" id="UP001190700"/>
    </source>
</evidence>
<proteinExistence type="predicted"/>
<feature type="compositionally biased region" description="Basic and acidic residues" evidence="1">
    <location>
        <begin position="215"/>
        <end position="227"/>
    </location>
</feature>